<accession>A0A2G5I5B6</accession>
<dbReference type="EMBL" id="CP134186">
    <property type="protein sequence ID" value="WPB00282.1"/>
    <property type="molecule type" value="Genomic_DNA"/>
</dbReference>
<dbReference type="OrthoDB" id="2115692at2759"/>
<dbReference type="SUPFAM" id="SSF55729">
    <property type="entry name" value="Acyl-CoA N-acyltransferases (Nat)"/>
    <property type="match status" value="1"/>
</dbReference>
<dbReference type="InterPro" id="IPR016181">
    <property type="entry name" value="Acyl_CoA_acyltransferase"/>
</dbReference>
<dbReference type="Proteomes" id="UP001302367">
    <property type="component" value="Chromosome 3"/>
</dbReference>
<reference evidence="2 4" key="1">
    <citation type="submission" date="2015-10" db="EMBL/GenBank/DDBJ databases">
        <title>The cercosporin biosynthetic gene cluster was horizontally transferred to several fungal lineages and shown to be expanded in Cercospora beticola based on microsynteny with recipient genomes.</title>
        <authorList>
            <person name="De Jonge R."/>
            <person name="Ebert M.K."/>
            <person name="Suttle J.C."/>
            <person name="Jurick Ii W.M."/>
            <person name="Secor G.A."/>
            <person name="Thomma B.P."/>
            <person name="Van De Peer Y."/>
            <person name="Bolton M.D."/>
        </authorList>
    </citation>
    <scope>NUCLEOTIDE SEQUENCE [LARGE SCALE GENOMIC DNA]</scope>
    <source>
        <strain evidence="2 4">09-40</strain>
    </source>
</reference>
<dbReference type="Proteomes" id="UP000230605">
    <property type="component" value="Chromosome 3"/>
</dbReference>
<evidence type="ECO:0000313" key="4">
    <source>
        <dbReference type="Proteomes" id="UP000230605"/>
    </source>
</evidence>
<evidence type="ECO:0000313" key="5">
    <source>
        <dbReference type="Proteomes" id="UP001302367"/>
    </source>
</evidence>
<dbReference type="Gene3D" id="3.40.630.30">
    <property type="match status" value="1"/>
</dbReference>
<dbReference type="AlphaFoldDB" id="A0A2G5I5B6"/>
<feature type="domain" description="N-acetyltransferase" evidence="1">
    <location>
        <begin position="86"/>
        <end position="235"/>
    </location>
</feature>
<dbReference type="PANTHER" id="PTHR42791">
    <property type="entry name" value="GNAT FAMILY ACETYLTRANSFERASE"/>
    <property type="match status" value="1"/>
</dbReference>
<protein>
    <recommendedName>
        <fullName evidence="1">N-acetyltransferase domain-containing protein</fullName>
    </recommendedName>
</protein>
<reference evidence="3 5" key="2">
    <citation type="submission" date="2023-09" db="EMBL/GenBank/DDBJ databases">
        <title>Complete-Gapless Cercospora beticola genome.</title>
        <authorList>
            <person name="Wyatt N.A."/>
            <person name="Spanner R.E."/>
            <person name="Bolton M.D."/>
        </authorList>
    </citation>
    <scope>NUCLEOTIDE SEQUENCE [LARGE SCALE GENOMIC DNA]</scope>
    <source>
        <strain evidence="3">Cb09-40</strain>
    </source>
</reference>
<dbReference type="GO" id="GO:0016747">
    <property type="term" value="F:acyltransferase activity, transferring groups other than amino-acyl groups"/>
    <property type="evidence" value="ECO:0007669"/>
    <property type="project" value="InterPro"/>
</dbReference>
<dbReference type="EMBL" id="LKMD01000101">
    <property type="protein sequence ID" value="PIA99961.1"/>
    <property type="molecule type" value="Genomic_DNA"/>
</dbReference>
<keyword evidence="5" id="KW-1185">Reference proteome</keyword>
<gene>
    <name evidence="2" type="ORF">CB0940_03116</name>
    <name evidence="3" type="ORF">RHO25_004901</name>
</gene>
<proteinExistence type="predicted"/>
<dbReference type="InterPro" id="IPR000182">
    <property type="entry name" value="GNAT_dom"/>
</dbReference>
<evidence type="ECO:0000313" key="3">
    <source>
        <dbReference type="EMBL" id="WPB00282.1"/>
    </source>
</evidence>
<sequence length="252" mass="29463">MEPQIVIRWATRADIPDIVKVLHANLLNFELHDHFIPERRRYQDDFYSFLLRRIKLFFIKPETRYMVAESTTPATDGTQQTSIVGFSTWEAQGSENPLGKQWRQQRSGWADALESSLVNLDLNYYRYFLNRIVDYQALAKITERLHAPYENDDQLRNCLHLQFLMVDPAWHRGGGVGKRLLRWGLDAADQFGLPVVVESSLMGYEFYLKYGFRLFAKARIDIVPEKAYDMPIVVYHPRRQDAKDGQAEEIST</sequence>
<name>A0A2G5I5B6_CERBT</name>
<dbReference type="PANTHER" id="PTHR42791:SF16">
    <property type="entry name" value="N-ACETYLTRANSFERASE DOMAIN-CONTAINING PROTEIN"/>
    <property type="match status" value="1"/>
</dbReference>
<dbReference type="InterPro" id="IPR052523">
    <property type="entry name" value="Trichothecene_AcTrans"/>
</dbReference>
<dbReference type="CDD" id="cd04301">
    <property type="entry name" value="NAT_SF"/>
    <property type="match status" value="1"/>
</dbReference>
<dbReference type="PROSITE" id="PS51186">
    <property type="entry name" value="GNAT"/>
    <property type="match status" value="1"/>
</dbReference>
<organism evidence="2 4">
    <name type="scientific">Cercospora beticola</name>
    <name type="common">Sugarbeet leaf spot fungus</name>
    <dbReference type="NCBI Taxonomy" id="122368"/>
    <lineage>
        <taxon>Eukaryota</taxon>
        <taxon>Fungi</taxon>
        <taxon>Dikarya</taxon>
        <taxon>Ascomycota</taxon>
        <taxon>Pezizomycotina</taxon>
        <taxon>Dothideomycetes</taxon>
        <taxon>Dothideomycetidae</taxon>
        <taxon>Mycosphaerellales</taxon>
        <taxon>Mycosphaerellaceae</taxon>
        <taxon>Cercospora</taxon>
    </lineage>
</organism>
<evidence type="ECO:0000259" key="1">
    <source>
        <dbReference type="PROSITE" id="PS51186"/>
    </source>
</evidence>
<evidence type="ECO:0000313" key="2">
    <source>
        <dbReference type="EMBL" id="PIA99961.1"/>
    </source>
</evidence>
<dbReference type="Pfam" id="PF13673">
    <property type="entry name" value="Acetyltransf_10"/>
    <property type="match status" value="1"/>
</dbReference>